<dbReference type="InterPro" id="IPR007587">
    <property type="entry name" value="SAPS"/>
</dbReference>
<evidence type="ECO:0008006" key="6">
    <source>
        <dbReference type="Google" id="ProtNLM"/>
    </source>
</evidence>
<dbReference type="GO" id="GO:0019903">
    <property type="term" value="F:protein phosphatase binding"/>
    <property type="evidence" value="ECO:0007669"/>
    <property type="project" value="InterPro"/>
</dbReference>
<feature type="region of interest" description="Disordered" evidence="3">
    <location>
        <begin position="929"/>
        <end position="958"/>
    </location>
</feature>
<dbReference type="PANTHER" id="PTHR12634:SF8">
    <property type="entry name" value="FIERY MOUNTAIN, ISOFORM D"/>
    <property type="match status" value="1"/>
</dbReference>
<keyword evidence="5" id="KW-1185">Reference proteome</keyword>
<proteinExistence type="inferred from homology"/>
<dbReference type="PANTHER" id="PTHR12634">
    <property type="entry name" value="SIT4 YEAST -ASSOCIATING PROTEIN-RELATED"/>
    <property type="match status" value="1"/>
</dbReference>
<protein>
    <recommendedName>
        <fullName evidence="6">SIT4 phosphatase-associated family protein</fullName>
    </recommendedName>
</protein>
<dbReference type="GO" id="GO:0019888">
    <property type="term" value="F:protein phosphatase regulator activity"/>
    <property type="evidence" value="ECO:0007669"/>
    <property type="project" value="TreeGrafter"/>
</dbReference>
<feature type="compositionally biased region" description="Polar residues" evidence="3">
    <location>
        <begin position="818"/>
        <end position="836"/>
    </location>
</feature>
<organism evidence="4 5">
    <name type="scientific">Galdieria yellowstonensis</name>
    <dbReference type="NCBI Taxonomy" id="3028027"/>
    <lineage>
        <taxon>Eukaryota</taxon>
        <taxon>Rhodophyta</taxon>
        <taxon>Bangiophyceae</taxon>
        <taxon>Galdieriales</taxon>
        <taxon>Galdieriaceae</taxon>
        <taxon>Galdieria</taxon>
    </lineage>
</organism>
<comment type="caution">
    <text evidence="4">The sequence shown here is derived from an EMBL/GenBank/DDBJ whole genome shotgun (WGS) entry which is preliminary data.</text>
</comment>
<dbReference type="Proteomes" id="UP001300502">
    <property type="component" value="Unassembled WGS sequence"/>
</dbReference>
<evidence type="ECO:0000313" key="4">
    <source>
        <dbReference type="EMBL" id="KAK4523285.1"/>
    </source>
</evidence>
<evidence type="ECO:0000256" key="3">
    <source>
        <dbReference type="SAM" id="MobiDB-lite"/>
    </source>
</evidence>
<feature type="compositionally biased region" description="Polar residues" evidence="3">
    <location>
        <begin position="898"/>
        <end position="909"/>
    </location>
</feature>
<feature type="compositionally biased region" description="Low complexity" evidence="3">
    <location>
        <begin position="1"/>
        <end position="29"/>
    </location>
</feature>
<keyword evidence="2" id="KW-0131">Cell cycle</keyword>
<feature type="compositionally biased region" description="Acidic residues" evidence="3">
    <location>
        <begin position="653"/>
        <end position="666"/>
    </location>
</feature>
<reference evidence="4 5" key="1">
    <citation type="submission" date="2022-07" db="EMBL/GenBank/DDBJ databases">
        <title>Genome-wide signatures of adaptation to extreme environments.</title>
        <authorList>
            <person name="Cho C.H."/>
            <person name="Yoon H.S."/>
        </authorList>
    </citation>
    <scope>NUCLEOTIDE SEQUENCE [LARGE SCALE GENOMIC DNA]</scope>
    <source>
        <strain evidence="4 5">108.79 E11</strain>
    </source>
</reference>
<dbReference type="Pfam" id="PF04499">
    <property type="entry name" value="SAPS"/>
    <property type="match status" value="1"/>
</dbReference>
<evidence type="ECO:0000256" key="2">
    <source>
        <dbReference type="ARBA" id="ARBA00023306"/>
    </source>
</evidence>
<dbReference type="AlphaFoldDB" id="A0AAV9I4I9"/>
<evidence type="ECO:0000313" key="5">
    <source>
        <dbReference type="Proteomes" id="UP001300502"/>
    </source>
</evidence>
<comment type="similarity">
    <text evidence="1">Belongs to the SAPS family.</text>
</comment>
<dbReference type="EMBL" id="JANCYU010000013">
    <property type="protein sequence ID" value="KAK4523285.1"/>
    <property type="molecule type" value="Genomic_DNA"/>
</dbReference>
<accession>A0AAV9I4I9</accession>
<feature type="compositionally biased region" description="Basic residues" evidence="3">
    <location>
        <begin position="30"/>
        <end position="46"/>
    </location>
</feature>
<sequence length="988" mass="112431">MSSVDSLSYSSEVSSDSTSSIDSLDASPKTKAKKSRNKRNKGKGKWRKKNDFRYLATDTTTKLLSKKEFQSCFEKAVDLLDYDGLISEIKAENEALVAFLSSSATVQVLLCLVIETIDFPQDMEIDAEKFRYKFPALISEVLSLECLSLSVSGALNDDTLHLFFSFLRKPDVNLDPVKVHYFAKIATTFSQIYEETILDFVQRNPWILDCLLNKIHYYPLANLLLQLHLPPPPPSSSYTEGCDSSTEGAQEMTFHCCYVNDYFTLHKLSEKFLPHSFSHLSESERQEAIRNAAFVFLGLTLRTIPFREFIAIPPELDIFCEISLIGTLLSCGLEEANNNLECLNDSWHAPILVHGLTIVYEILGSLVLGSKNDRWNADYHYSTSLLLQCVQQGMWDCSKDTERLILEVESEMLPKFGQLASFLTMNDDREKNKKLKQKPRLGGLRLKIAEFFMICLCDDSLLIKDAMVEIFNLQVPQKLLSLFVECDMCNILQHQVALVLSFVLQKTEADLNFCQKLWIVECQLFPWFVDAWELNFVSEQQHHRRKGYMGHLIPLGNTLATLLDDYDHELYDIIDDDVLASFERIRNHDLQIENEIQEREIGGSHPVYSNEERKCTKLQVDTLGVDFDQLMGGIMSSDAATIHMFSEYLYEDEEDQVEEEDMEEEEQVQHKDPVQAGNHKETMNSSNGVEQKTFKPKSPEESLSSRFAQMLAMNASDIVPVSSNRKLSLEKNNKPNRESFEKLVKNERNEKEKDIFEDDSFLWSCDDEEATTAAKEGLMEEELAQQQIAMFAQSTGNKKESARKVGKSKNFVKSRTFLSTNNQLANNNPSSLQQPSVILRDDDGHAIGTLHSSNRSTTKQEQKNSSEISQGKVQSEDIKETTVRNNEKDDNSTKSDSKQSSCKSETTSKIPQLLHEDLAAKTYKTSLLSTASKPYRRKKEMEGGNAPLKDPPAWQKDSSDVFSTLVKNLMQTSFHRNNGQNNRSRKTN</sequence>
<name>A0AAV9I4I9_9RHOD</name>
<feature type="region of interest" description="Disordered" evidence="3">
    <location>
        <begin position="1"/>
        <end position="46"/>
    </location>
</feature>
<feature type="region of interest" description="Disordered" evidence="3">
    <location>
        <begin position="793"/>
        <end position="812"/>
    </location>
</feature>
<gene>
    <name evidence="4" type="ORF">GAYE_PCTG50G1178</name>
</gene>
<feature type="compositionally biased region" description="Basic and acidic residues" evidence="3">
    <location>
        <begin position="874"/>
        <end position="897"/>
    </location>
</feature>
<feature type="region of interest" description="Disordered" evidence="3">
    <location>
        <begin position="653"/>
        <end position="703"/>
    </location>
</feature>
<feature type="compositionally biased region" description="Basic and acidic residues" evidence="3">
    <location>
        <begin position="667"/>
        <end position="682"/>
    </location>
</feature>
<evidence type="ECO:0000256" key="1">
    <source>
        <dbReference type="ARBA" id="ARBA00006180"/>
    </source>
</evidence>
<feature type="region of interest" description="Disordered" evidence="3">
    <location>
        <begin position="818"/>
        <end position="909"/>
    </location>
</feature>